<evidence type="ECO:0000313" key="6">
    <source>
        <dbReference type="Proteomes" id="UP000238157"/>
    </source>
</evidence>
<keyword evidence="2" id="KW-1133">Transmembrane helix</keyword>
<keyword evidence="2" id="KW-0472">Membrane</keyword>
<evidence type="ECO:0000256" key="1">
    <source>
        <dbReference type="SAM" id="Coils"/>
    </source>
</evidence>
<sequence>MMKKITGLYLFFSAFLFAFSCGNGSYDGDISSDFEEFLDIPLTEQPPPPPEDGTFKENQSISERKMIRRGYMEISSGDIQADYASIKELVSRFKAFVDSENLNNHKDRVSYNLNIRVPSDTYSDLMDSLSPIGLALINKSSNVEDVTNRYRDLEATLKSKKMLEERYRELLSKSSEIKDMIEIERNLNNIRNEIEVNESRFRSLNNDIAYSTVSIYIYQDLRQSAVYSDSFGGKLMKSFSKGWDLFVYFVLVLVRLWPFALLGLLTWALVVRIRRKNNKVQN</sequence>
<feature type="coiled-coil region" evidence="1">
    <location>
        <begin position="143"/>
        <end position="207"/>
    </location>
</feature>
<dbReference type="Pfam" id="PF14257">
    <property type="entry name" value="DUF4349"/>
    <property type="match status" value="1"/>
</dbReference>
<keyword evidence="2" id="KW-0812">Transmembrane</keyword>
<dbReference type="EMBL" id="PVTR01000012">
    <property type="protein sequence ID" value="PRY85451.1"/>
    <property type="molecule type" value="Genomic_DNA"/>
</dbReference>
<name>A0A2T0WFH2_9BACT</name>
<feature type="signal peptide" evidence="3">
    <location>
        <begin position="1"/>
        <end position="18"/>
    </location>
</feature>
<accession>A0A2T0WFH2</accession>
<reference evidence="5 6" key="1">
    <citation type="submission" date="2018-03" db="EMBL/GenBank/DDBJ databases">
        <title>Genomic Encyclopedia of Archaeal and Bacterial Type Strains, Phase II (KMG-II): from individual species to whole genera.</title>
        <authorList>
            <person name="Goeker M."/>
        </authorList>
    </citation>
    <scope>NUCLEOTIDE SEQUENCE [LARGE SCALE GENOMIC DNA]</scope>
    <source>
        <strain evidence="5 6">DSM 27929</strain>
    </source>
</reference>
<feature type="domain" description="DUF4349" evidence="4">
    <location>
        <begin position="64"/>
        <end position="270"/>
    </location>
</feature>
<dbReference type="RefSeq" id="WP_106134990.1">
    <property type="nucleotide sequence ID" value="NZ_PVTR01000012.1"/>
</dbReference>
<organism evidence="5 6">
    <name type="scientific">Mongoliibacter ruber</name>
    <dbReference type="NCBI Taxonomy" id="1750599"/>
    <lineage>
        <taxon>Bacteria</taxon>
        <taxon>Pseudomonadati</taxon>
        <taxon>Bacteroidota</taxon>
        <taxon>Cytophagia</taxon>
        <taxon>Cytophagales</taxon>
        <taxon>Cyclobacteriaceae</taxon>
        <taxon>Mongoliibacter</taxon>
    </lineage>
</organism>
<gene>
    <name evidence="5" type="ORF">CLW00_11232</name>
</gene>
<dbReference type="OrthoDB" id="5381491at2"/>
<protein>
    <submittedName>
        <fullName evidence="5">Uncharacterized protein DUF4349</fullName>
    </submittedName>
</protein>
<dbReference type="AlphaFoldDB" id="A0A2T0WFH2"/>
<keyword evidence="6" id="KW-1185">Reference proteome</keyword>
<evidence type="ECO:0000313" key="5">
    <source>
        <dbReference type="EMBL" id="PRY85451.1"/>
    </source>
</evidence>
<evidence type="ECO:0000256" key="3">
    <source>
        <dbReference type="SAM" id="SignalP"/>
    </source>
</evidence>
<keyword evidence="1" id="KW-0175">Coiled coil</keyword>
<dbReference type="InterPro" id="IPR025645">
    <property type="entry name" value="DUF4349"/>
</dbReference>
<evidence type="ECO:0000259" key="4">
    <source>
        <dbReference type="Pfam" id="PF14257"/>
    </source>
</evidence>
<feature type="transmembrane region" description="Helical" evidence="2">
    <location>
        <begin position="245"/>
        <end position="270"/>
    </location>
</feature>
<dbReference type="PROSITE" id="PS51257">
    <property type="entry name" value="PROKAR_LIPOPROTEIN"/>
    <property type="match status" value="1"/>
</dbReference>
<feature type="chain" id="PRO_5015735948" evidence="3">
    <location>
        <begin position="19"/>
        <end position="282"/>
    </location>
</feature>
<evidence type="ECO:0000256" key="2">
    <source>
        <dbReference type="SAM" id="Phobius"/>
    </source>
</evidence>
<keyword evidence="3" id="KW-0732">Signal</keyword>
<comment type="caution">
    <text evidence="5">The sequence shown here is derived from an EMBL/GenBank/DDBJ whole genome shotgun (WGS) entry which is preliminary data.</text>
</comment>
<proteinExistence type="predicted"/>
<dbReference type="Proteomes" id="UP000238157">
    <property type="component" value="Unassembled WGS sequence"/>
</dbReference>